<proteinExistence type="predicted"/>
<evidence type="ECO:0000313" key="2">
    <source>
        <dbReference type="EMBL" id="KWZ33208.1"/>
    </source>
</evidence>
<feature type="compositionally biased region" description="Basic and acidic residues" evidence="1">
    <location>
        <begin position="1"/>
        <end position="10"/>
    </location>
</feature>
<protein>
    <submittedName>
        <fullName evidence="2">Uncharacterized protein</fullName>
    </submittedName>
</protein>
<dbReference type="EMBL" id="LNJP01000002">
    <property type="protein sequence ID" value="KWZ33208.1"/>
    <property type="molecule type" value="Genomic_DNA"/>
</dbReference>
<gene>
    <name evidence="2" type="ORF">WS64_19565</name>
</gene>
<sequence>MPNPGRDARVHRAASSARPGGDFRMNAVTPRMPCGASARLRLSGRRLAVAVADNTEAVMAEFGDQSPDHATLTTHPVIALLAVESIKADVSGRVLIDAMSPAEYRKVLKHPHMQAMLAPLDKQG</sequence>
<comment type="caution">
    <text evidence="2">The sequence shown here is derived from an EMBL/GenBank/DDBJ whole genome shotgun (WGS) entry which is preliminary data.</text>
</comment>
<accession>A0AAW3PX47</accession>
<organism evidence="2 3">
    <name type="scientific">Burkholderia anthina</name>
    <dbReference type="NCBI Taxonomy" id="179879"/>
    <lineage>
        <taxon>Bacteria</taxon>
        <taxon>Pseudomonadati</taxon>
        <taxon>Pseudomonadota</taxon>
        <taxon>Betaproteobacteria</taxon>
        <taxon>Burkholderiales</taxon>
        <taxon>Burkholderiaceae</taxon>
        <taxon>Burkholderia</taxon>
        <taxon>Burkholderia cepacia complex</taxon>
    </lineage>
</organism>
<dbReference type="AlphaFoldDB" id="A0AAW3PX47"/>
<feature type="region of interest" description="Disordered" evidence="1">
    <location>
        <begin position="1"/>
        <end position="28"/>
    </location>
</feature>
<dbReference type="Proteomes" id="UP000070434">
    <property type="component" value="Chromosome 3"/>
</dbReference>
<reference evidence="2 3" key="1">
    <citation type="submission" date="2015-11" db="EMBL/GenBank/DDBJ databases">
        <authorList>
            <person name="Sahl J."/>
            <person name="Wagner D."/>
            <person name="Keim P."/>
        </authorList>
    </citation>
    <scope>NUCLEOTIDE SEQUENCE [LARGE SCALE GENOMIC DNA]</scope>
    <source>
        <strain evidence="2 3">AZ-4-2-10-S1-D7</strain>
    </source>
</reference>
<evidence type="ECO:0000256" key="1">
    <source>
        <dbReference type="SAM" id="MobiDB-lite"/>
    </source>
</evidence>
<name>A0AAW3PX47_9BURK</name>
<evidence type="ECO:0000313" key="3">
    <source>
        <dbReference type="Proteomes" id="UP000070434"/>
    </source>
</evidence>